<dbReference type="GO" id="GO:0004222">
    <property type="term" value="F:metalloendopeptidase activity"/>
    <property type="evidence" value="ECO:0007669"/>
    <property type="project" value="InterPro"/>
</dbReference>
<dbReference type="InterPro" id="IPR001915">
    <property type="entry name" value="Peptidase_M48"/>
</dbReference>
<evidence type="ECO:0000313" key="9">
    <source>
        <dbReference type="Proteomes" id="UP000001933"/>
    </source>
</evidence>
<dbReference type="InterPro" id="IPR051156">
    <property type="entry name" value="Mito/Outer_Membr_Metalloprot"/>
</dbReference>
<reference evidence="8 9" key="1">
    <citation type="journal article" date="2007" name="Proc. Natl. Acad. Sci. U.S.A.">
        <title>The genome of Syntrophus aciditrophicus: life at the thermodynamic limit of microbial growth.</title>
        <authorList>
            <person name="McInerney M.J."/>
            <person name="Rohlin L."/>
            <person name="Mouttaki H."/>
            <person name="Kim U."/>
            <person name="Krupp R.S."/>
            <person name="Rios-Hernandez L."/>
            <person name="Sieber J."/>
            <person name="Struchtemeyer C.G."/>
            <person name="Bhattacharyya A."/>
            <person name="Campbell J.W."/>
            <person name="Gunsalus R.P."/>
        </authorList>
    </citation>
    <scope>NUCLEOTIDE SEQUENCE [LARGE SCALE GENOMIC DNA]</scope>
    <source>
        <strain evidence="8 9">SB</strain>
    </source>
</reference>
<dbReference type="PANTHER" id="PTHR22726">
    <property type="entry name" value="METALLOENDOPEPTIDASE OMA1"/>
    <property type="match status" value="1"/>
</dbReference>
<dbReference type="GO" id="GO:0051603">
    <property type="term" value="P:proteolysis involved in protein catabolic process"/>
    <property type="evidence" value="ECO:0007669"/>
    <property type="project" value="TreeGrafter"/>
</dbReference>
<proteinExistence type="inferred from homology"/>
<organism evidence="8 9">
    <name type="scientific">Syntrophus aciditrophicus (strain SB)</name>
    <dbReference type="NCBI Taxonomy" id="56780"/>
    <lineage>
        <taxon>Bacteria</taxon>
        <taxon>Pseudomonadati</taxon>
        <taxon>Thermodesulfobacteriota</taxon>
        <taxon>Syntrophia</taxon>
        <taxon>Syntrophales</taxon>
        <taxon>Syntrophaceae</taxon>
        <taxon>Syntrophus</taxon>
    </lineage>
</organism>
<keyword evidence="4 6" id="KW-0862">Zinc</keyword>
<comment type="similarity">
    <text evidence="6">Belongs to the peptidase M48 family.</text>
</comment>
<dbReference type="GO" id="GO:0016020">
    <property type="term" value="C:membrane"/>
    <property type="evidence" value="ECO:0007669"/>
    <property type="project" value="TreeGrafter"/>
</dbReference>
<keyword evidence="3 6" id="KW-0378">Hydrolase</keyword>
<dbReference type="PANTHER" id="PTHR22726:SF1">
    <property type="entry name" value="METALLOENDOPEPTIDASE OMA1, MITOCHONDRIAL"/>
    <property type="match status" value="1"/>
</dbReference>
<feature type="domain" description="Peptidase M48" evidence="7">
    <location>
        <begin position="104"/>
        <end position="274"/>
    </location>
</feature>
<dbReference type="HOGENOM" id="CLU_029002_5_0_7"/>
<evidence type="ECO:0000259" key="7">
    <source>
        <dbReference type="Pfam" id="PF01435"/>
    </source>
</evidence>
<keyword evidence="9" id="KW-1185">Reference proteome</keyword>
<evidence type="ECO:0000256" key="6">
    <source>
        <dbReference type="RuleBase" id="RU003983"/>
    </source>
</evidence>
<keyword evidence="5 6" id="KW-0482">Metalloprotease</keyword>
<dbReference type="EMBL" id="CP000252">
    <property type="protein sequence ID" value="ABC75983.1"/>
    <property type="molecule type" value="Genomic_DNA"/>
</dbReference>
<accession>Q2LYH8</accession>
<dbReference type="KEGG" id="sat:SYN_02199"/>
<dbReference type="RefSeq" id="WP_011416018.1">
    <property type="nucleotide sequence ID" value="NC_007759.1"/>
</dbReference>
<comment type="cofactor">
    <cofactor evidence="6">
        <name>Zn(2+)</name>
        <dbReference type="ChEBI" id="CHEBI:29105"/>
    </cofactor>
    <text evidence="6">Binds 1 zinc ion per subunit.</text>
</comment>
<dbReference type="eggNOG" id="COG0501">
    <property type="taxonomic scope" value="Bacteria"/>
</dbReference>
<gene>
    <name evidence="8" type="ORF">SYN_02199</name>
</gene>
<evidence type="ECO:0000256" key="1">
    <source>
        <dbReference type="ARBA" id="ARBA00022670"/>
    </source>
</evidence>
<dbReference type="Pfam" id="PF01435">
    <property type="entry name" value="Peptidase_M48"/>
    <property type="match status" value="1"/>
</dbReference>
<dbReference type="Gene3D" id="3.30.2010.10">
    <property type="entry name" value="Metalloproteases ('zincins'), catalytic domain"/>
    <property type="match status" value="1"/>
</dbReference>
<dbReference type="InParanoid" id="Q2LYH8"/>
<dbReference type="GO" id="GO:0046872">
    <property type="term" value="F:metal ion binding"/>
    <property type="evidence" value="ECO:0007669"/>
    <property type="project" value="UniProtKB-KW"/>
</dbReference>
<dbReference type="STRING" id="56780.SYN_02199"/>
<evidence type="ECO:0000313" key="8">
    <source>
        <dbReference type="EMBL" id="ABC75983.1"/>
    </source>
</evidence>
<dbReference type="Proteomes" id="UP000001933">
    <property type="component" value="Chromosome"/>
</dbReference>
<evidence type="ECO:0000256" key="5">
    <source>
        <dbReference type="ARBA" id="ARBA00023049"/>
    </source>
</evidence>
<keyword evidence="1 6" id="KW-0645">Protease</keyword>
<dbReference type="CDD" id="cd07331">
    <property type="entry name" value="M48C_Oma1_like"/>
    <property type="match status" value="1"/>
</dbReference>
<evidence type="ECO:0000256" key="2">
    <source>
        <dbReference type="ARBA" id="ARBA00022723"/>
    </source>
</evidence>
<protein>
    <submittedName>
        <fullName evidence="8">Zn-dependent protease with chaperone function</fullName>
    </submittedName>
</protein>
<sequence>MHMMGNISSKNGKRFFSPRKAFLLGMAGLALIFFLLSCTTVPLTGRSSLSLVPDSELVTMSYQQYNDVLKKATLSRDAEKVQMVKRVGGRIAAAAESFLRESGAGAEVAQYKWEFNLIEDDKTVNAWCMPGGKVAVYTGILPITRDETGLAVVVGHEVAHAIARHGNERMSQALLVQFGGIGLSAALASQAAATQELFLQLYGVGANIGYMLPYSRLHENEADRIGLVLMAKAGYDPRAAVGLWQRMNAQGGGRTLEFLSTHPAPTTRIANIESLIPEAMRYYQKPR</sequence>
<keyword evidence="2" id="KW-0479">Metal-binding</keyword>
<dbReference type="FunCoup" id="Q2LYH8">
    <property type="interactions" value="85"/>
</dbReference>
<name>Q2LYH8_SYNAS</name>
<evidence type="ECO:0000256" key="3">
    <source>
        <dbReference type="ARBA" id="ARBA00022801"/>
    </source>
</evidence>
<dbReference type="AlphaFoldDB" id="Q2LYH8"/>
<evidence type="ECO:0000256" key="4">
    <source>
        <dbReference type="ARBA" id="ARBA00022833"/>
    </source>
</evidence>